<evidence type="ECO:0000313" key="2">
    <source>
        <dbReference type="EMBL" id="RAO79573.1"/>
    </source>
</evidence>
<keyword evidence="1" id="KW-0175">Coiled coil</keyword>
<feature type="coiled-coil region" evidence="1">
    <location>
        <begin position="150"/>
        <end position="177"/>
    </location>
</feature>
<sequence length="224" mass="26038">MERMRIKQAEELIKKACVKQKKTMIKEPEEGIINVKLFENAIKELIRAEEYIYKSLPYHRLSKKDASGFCQHILKAREKIDKILSDFKVLEMEDLEDKIRELSLNTLIITTKSDVKKALIKRGIEAPQIIVTGAPLSIEDMKKINPKIPEKTLENIKKKIEHTKDNIERKIKKMNIKRVIVLAEPNPTSKLIGERAKKLYNAKIILDKNPKEITYNKLIKILSK</sequence>
<comment type="caution">
    <text evidence="2">The sequence shown here is derived from an EMBL/GenBank/DDBJ whole genome shotgun (WGS) entry which is preliminary data.</text>
</comment>
<protein>
    <submittedName>
        <fullName evidence="2">DUF2100 domain-containing protein</fullName>
    </submittedName>
</protein>
<proteinExistence type="predicted"/>
<reference evidence="2 3" key="1">
    <citation type="submission" date="2018-06" db="EMBL/GenBank/DDBJ databases">
        <title>Draft genome sequence of hyperthermophilic methanogen Methanothermobacter tenebrarum sp. MCM-B 1447.</title>
        <authorList>
            <person name="Pore S.D."/>
            <person name="Dagar S."/>
            <person name="Dhakephalkar P.K."/>
        </authorList>
    </citation>
    <scope>NUCLEOTIDE SEQUENCE [LARGE SCALE GENOMIC DNA]</scope>
    <source>
        <strain evidence="2 3">MCM B 1447</strain>
    </source>
</reference>
<accession>A0A328PDW9</accession>
<dbReference type="AlphaFoldDB" id="A0A328PDW9"/>
<gene>
    <name evidence="2" type="ORF">DPC56_01990</name>
</gene>
<dbReference type="Proteomes" id="UP000249782">
    <property type="component" value="Unassembled WGS sequence"/>
</dbReference>
<dbReference type="OrthoDB" id="69345at2157"/>
<dbReference type="InterPro" id="IPR016736">
    <property type="entry name" value="MJ1481-like"/>
</dbReference>
<evidence type="ECO:0000256" key="1">
    <source>
        <dbReference type="SAM" id="Coils"/>
    </source>
</evidence>
<name>A0A328PDW9_9EURY</name>
<dbReference type="EMBL" id="QLOE01000002">
    <property type="protein sequence ID" value="RAO79573.1"/>
    <property type="molecule type" value="Genomic_DNA"/>
</dbReference>
<dbReference type="Pfam" id="PF09873">
    <property type="entry name" value="SepCysE"/>
    <property type="match status" value="1"/>
</dbReference>
<organism evidence="2 3">
    <name type="scientific">Methanothermobacter tenebrarum</name>
    <dbReference type="NCBI Taxonomy" id="680118"/>
    <lineage>
        <taxon>Archaea</taxon>
        <taxon>Methanobacteriati</taxon>
        <taxon>Methanobacteriota</taxon>
        <taxon>Methanomada group</taxon>
        <taxon>Methanobacteria</taxon>
        <taxon>Methanobacteriales</taxon>
        <taxon>Methanobacteriaceae</taxon>
        <taxon>Methanothermobacter</taxon>
    </lineage>
</organism>
<keyword evidence="3" id="KW-1185">Reference proteome</keyword>
<dbReference type="RefSeq" id="WP_112093403.1">
    <property type="nucleotide sequence ID" value="NZ_QLOE01000002.1"/>
</dbReference>
<evidence type="ECO:0000313" key="3">
    <source>
        <dbReference type="Proteomes" id="UP000249782"/>
    </source>
</evidence>